<evidence type="ECO:0000313" key="2">
    <source>
        <dbReference type="Proteomes" id="UP000814033"/>
    </source>
</evidence>
<evidence type="ECO:0000313" key="1">
    <source>
        <dbReference type="EMBL" id="KAI0037541.1"/>
    </source>
</evidence>
<proteinExistence type="predicted"/>
<reference evidence="1" key="1">
    <citation type="submission" date="2021-02" db="EMBL/GenBank/DDBJ databases">
        <authorList>
            <consortium name="DOE Joint Genome Institute"/>
            <person name="Ahrendt S."/>
            <person name="Looney B.P."/>
            <person name="Miyauchi S."/>
            <person name="Morin E."/>
            <person name="Drula E."/>
            <person name="Courty P.E."/>
            <person name="Chicoki N."/>
            <person name="Fauchery L."/>
            <person name="Kohler A."/>
            <person name="Kuo A."/>
            <person name="Labutti K."/>
            <person name="Pangilinan J."/>
            <person name="Lipzen A."/>
            <person name="Riley R."/>
            <person name="Andreopoulos W."/>
            <person name="He G."/>
            <person name="Johnson J."/>
            <person name="Barry K.W."/>
            <person name="Grigoriev I.V."/>
            <person name="Nagy L."/>
            <person name="Hibbett D."/>
            <person name="Henrissat B."/>
            <person name="Matheny P.B."/>
            <person name="Labbe J."/>
            <person name="Martin F."/>
        </authorList>
    </citation>
    <scope>NUCLEOTIDE SEQUENCE</scope>
    <source>
        <strain evidence="1">FP105234-sp</strain>
    </source>
</reference>
<organism evidence="1 2">
    <name type="scientific">Auriscalpium vulgare</name>
    <dbReference type="NCBI Taxonomy" id="40419"/>
    <lineage>
        <taxon>Eukaryota</taxon>
        <taxon>Fungi</taxon>
        <taxon>Dikarya</taxon>
        <taxon>Basidiomycota</taxon>
        <taxon>Agaricomycotina</taxon>
        <taxon>Agaricomycetes</taxon>
        <taxon>Russulales</taxon>
        <taxon>Auriscalpiaceae</taxon>
        <taxon>Auriscalpium</taxon>
    </lineage>
</organism>
<protein>
    <submittedName>
        <fullName evidence="1">NAD(P)-binding protein</fullName>
    </submittedName>
</protein>
<name>A0ACB8R083_9AGAM</name>
<comment type="caution">
    <text evidence="1">The sequence shown here is derived from an EMBL/GenBank/DDBJ whole genome shotgun (WGS) entry which is preliminary data.</text>
</comment>
<accession>A0ACB8R083</accession>
<gene>
    <name evidence="1" type="ORF">FA95DRAFT_1506846</name>
</gene>
<keyword evidence="2" id="KW-1185">Reference proteome</keyword>
<dbReference type="Proteomes" id="UP000814033">
    <property type="component" value="Unassembled WGS sequence"/>
</dbReference>
<reference evidence="1" key="2">
    <citation type="journal article" date="2022" name="New Phytol.">
        <title>Evolutionary transition to the ectomycorrhizal habit in the genomes of a hyperdiverse lineage of mushroom-forming fungi.</title>
        <authorList>
            <person name="Looney B."/>
            <person name="Miyauchi S."/>
            <person name="Morin E."/>
            <person name="Drula E."/>
            <person name="Courty P.E."/>
            <person name="Kohler A."/>
            <person name="Kuo A."/>
            <person name="LaButti K."/>
            <person name="Pangilinan J."/>
            <person name="Lipzen A."/>
            <person name="Riley R."/>
            <person name="Andreopoulos W."/>
            <person name="He G."/>
            <person name="Johnson J."/>
            <person name="Nolan M."/>
            <person name="Tritt A."/>
            <person name="Barry K.W."/>
            <person name="Grigoriev I.V."/>
            <person name="Nagy L.G."/>
            <person name="Hibbett D."/>
            <person name="Henrissat B."/>
            <person name="Matheny P.B."/>
            <person name="Labbe J."/>
            <person name="Martin F.M."/>
        </authorList>
    </citation>
    <scope>NUCLEOTIDE SEQUENCE</scope>
    <source>
        <strain evidence="1">FP105234-sp</strain>
    </source>
</reference>
<dbReference type="EMBL" id="MU276874">
    <property type="protein sequence ID" value="KAI0037541.1"/>
    <property type="molecule type" value="Genomic_DNA"/>
</dbReference>
<sequence>MKYSFRAFLASQWDPVPLVKDDLSGRTVLVVGANTGLGLEAAKHFASMGPKHLILACRSLKKGEAAATAIKSATGFDGVVVRIVDLAVFSSVIAFAEAFEKEFGQLDIHVYNAATAVDLYDQTVDGWEST</sequence>